<evidence type="ECO:0000313" key="3">
    <source>
        <dbReference type="EMBL" id="MEE7455938.1"/>
    </source>
</evidence>
<dbReference type="InterPro" id="IPR015927">
    <property type="entry name" value="Peptidase_S24_S26A/B/C"/>
</dbReference>
<evidence type="ECO:0000256" key="1">
    <source>
        <dbReference type="SAM" id="MobiDB-lite"/>
    </source>
</evidence>
<proteinExistence type="predicted"/>
<protein>
    <submittedName>
        <fullName evidence="3">DNA polymerase V</fullName>
    </submittedName>
</protein>
<dbReference type="SUPFAM" id="SSF51306">
    <property type="entry name" value="LexA/Signal peptidase"/>
    <property type="match status" value="1"/>
</dbReference>
<dbReference type="InterPro" id="IPR050077">
    <property type="entry name" value="LexA_repressor"/>
</dbReference>
<keyword evidence="4" id="KW-1185">Reference proteome</keyword>
<evidence type="ECO:0000259" key="2">
    <source>
        <dbReference type="Pfam" id="PF00717"/>
    </source>
</evidence>
<dbReference type="Gene3D" id="2.10.109.10">
    <property type="entry name" value="Umud Fragment, subunit A"/>
    <property type="match status" value="1"/>
</dbReference>
<evidence type="ECO:0000313" key="4">
    <source>
        <dbReference type="Proteomes" id="UP001349262"/>
    </source>
</evidence>
<dbReference type="InterPro" id="IPR036286">
    <property type="entry name" value="LexA/Signal_pep-like_sf"/>
</dbReference>
<feature type="region of interest" description="Disordered" evidence="1">
    <location>
        <begin position="1"/>
        <end position="28"/>
    </location>
</feature>
<dbReference type="PANTHER" id="PTHR33516:SF2">
    <property type="entry name" value="LEXA REPRESSOR-RELATED"/>
    <property type="match status" value="1"/>
</dbReference>
<feature type="domain" description="Peptidase S24/S26A/S26B/S26C" evidence="2">
    <location>
        <begin position="71"/>
        <end position="187"/>
    </location>
</feature>
<accession>A0ABU7T5V5</accession>
<sequence>MEDGPVRQSKKTAWGGPREGAGKPVGEPTKVIRLPVDIADAARRAAAARGGASSGIGAFLKGEARSSASAPLVTASVACGFPSPAEDSLERPLDLNELHGIGSPSVFLVRVAGESMTGRGLFPGDVAVVDKAREPKSGCVVVACLNGDFTLKTYLRRRGRVILKAENPAFPDIEVPEEADFQVWGVVTGSSRVF</sequence>
<dbReference type="Pfam" id="PF00717">
    <property type="entry name" value="Peptidase_S24"/>
    <property type="match status" value="1"/>
</dbReference>
<comment type="caution">
    <text evidence="3">The sequence shown here is derived from an EMBL/GenBank/DDBJ whole genome shotgun (WGS) entry which is preliminary data.</text>
</comment>
<dbReference type="Proteomes" id="UP001349262">
    <property type="component" value="Unassembled WGS sequence"/>
</dbReference>
<dbReference type="EMBL" id="MLBY01000002">
    <property type="protein sequence ID" value="MEE7455938.1"/>
    <property type="molecule type" value="Genomic_DNA"/>
</dbReference>
<reference evidence="3 4" key="1">
    <citation type="journal article" date="2012" name="Genet. Mol. Biol.">
        <title>Analysis of 16S rRNA and mxaF genes revealing insights into Methylobacterium niche-specific plant association.</title>
        <authorList>
            <person name="Dourado M.N."/>
            <person name="Andreote F.D."/>
            <person name="Dini-Andreote F."/>
            <person name="Conti R."/>
            <person name="Araujo J.M."/>
            <person name="Araujo W.L."/>
        </authorList>
    </citation>
    <scope>NUCLEOTIDE SEQUENCE [LARGE SCALE GENOMIC DNA]</scope>
    <source>
        <strain evidence="3 4">SR1.6/4</strain>
    </source>
</reference>
<gene>
    <name evidence="3" type="ORF">MRSR164_03680</name>
</gene>
<name>A0ABU7T5V5_9HYPH</name>
<dbReference type="InterPro" id="IPR039418">
    <property type="entry name" value="LexA-like"/>
</dbReference>
<dbReference type="CDD" id="cd06529">
    <property type="entry name" value="S24_LexA-like"/>
    <property type="match status" value="1"/>
</dbReference>
<organism evidence="3 4">
    <name type="scientific">Methylobacterium radiotolerans</name>
    <dbReference type="NCBI Taxonomy" id="31998"/>
    <lineage>
        <taxon>Bacteria</taxon>
        <taxon>Pseudomonadati</taxon>
        <taxon>Pseudomonadota</taxon>
        <taxon>Alphaproteobacteria</taxon>
        <taxon>Hyphomicrobiales</taxon>
        <taxon>Methylobacteriaceae</taxon>
        <taxon>Methylobacterium</taxon>
    </lineage>
</organism>
<dbReference type="NCBIfam" id="NF007621">
    <property type="entry name" value="PRK10276.1"/>
    <property type="match status" value="1"/>
</dbReference>
<dbReference type="PANTHER" id="PTHR33516">
    <property type="entry name" value="LEXA REPRESSOR"/>
    <property type="match status" value="1"/>
</dbReference>